<dbReference type="Gene3D" id="2.60.120.260">
    <property type="entry name" value="Galactose-binding domain-like"/>
    <property type="match status" value="1"/>
</dbReference>
<dbReference type="EMBL" id="DTGT01000212">
    <property type="protein sequence ID" value="HGH61003.1"/>
    <property type="molecule type" value="Genomic_DNA"/>
</dbReference>
<dbReference type="AlphaFoldDB" id="A0A7C4ARZ7"/>
<evidence type="ECO:0000256" key="1">
    <source>
        <dbReference type="SAM" id="MobiDB-lite"/>
    </source>
</evidence>
<name>A0A7C4ARZ7_9BACT</name>
<accession>A0A7C4ARZ7</accession>
<reference evidence="3" key="1">
    <citation type="journal article" date="2020" name="mSystems">
        <title>Genome- and Community-Level Interaction Insights into Carbon Utilization and Element Cycling Functions of Hydrothermarchaeota in Hydrothermal Sediment.</title>
        <authorList>
            <person name="Zhou Z."/>
            <person name="Liu Y."/>
            <person name="Xu W."/>
            <person name="Pan J."/>
            <person name="Luo Z.H."/>
            <person name="Li M."/>
        </authorList>
    </citation>
    <scope>NUCLEOTIDE SEQUENCE [LARGE SCALE GENOMIC DNA]</scope>
    <source>
        <strain evidence="3">SpSt-769</strain>
    </source>
</reference>
<proteinExistence type="predicted"/>
<gene>
    <name evidence="3" type="ORF">ENV54_06860</name>
</gene>
<sequence>MKSKSIAECFKRIIRKPAAPVVTLMLCMFVVVPTPARAAEKQPSKEPKPAIKQNAPIKLQKDGARGNETLVELTDVGKALEAKYAAMQKALKAEIEAALPKHDDAKVAAWLNAIKTEEGTAKEAAAKAGVVAKMQGAAEKLRQLEEQQKLGPKTLEDAKEELQRAKARGEENPEKEKELASAERFLASRQKEIDALPGNIEKAKIAFKEAQDGLPAAMKAAEEAKQANEKARAATWLAMDALGTSGILSSDKLDSKLAQFMVINDATPRGLAEFAQQSPEHEKLIQQLLDNKELMIQMLVADGPESGKYGEAMKIYTDIQKASPRAKEGLFQRLAVAVSLGHAVPVRMWKASTDPDPIGKDSVFIDPVQRYLSYEKWYLAGELQPGFKDLDVWNLVMAVNSPNPDYALAWAREMLRAFRPDCIPDDNNTSLYVDVVGKELYYNSSMVKEDRPNLAVMQNILANGGICGRRGFFGRFVLQAFGVPAVERVEPGHSAISYWHPDGWKNGLGGGWGMSKKGFYSVRYAGRPRPYGSDLNFLYSSQAREDAAAFMKVKRAQWIGAVVGEARKPGLIAYGSKTTGPTSPKPGEIVKPTFWSDLALHEQRRIIAGLEASKVKPSATPSVAKKAPAATGKITVDDNGVITIPAAACSSPTESTKLLYHGLQIERIAFINDKSGDTLLHLSRYTNLSDTFEYTFDVARAGKYALVATVATPKWDQRLSMTANGGTPVELALPYTIGLWDKTAPVEIELKAGKNVLKFQGPARVTIKNFTLTPVK</sequence>
<evidence type="ECO:0000256" key="2">
    <source>
        <dbReference type="SAM" id="SignalP"/>
    </source>
</evidence>
<protein>
    <submittedName>
        <fullName evidence="3">Uncharacterized protein</fullName>
    </submittedName>
</protein>
<organism evidence="3">
    <name type="scientific">Desulfomonile tiedjei</name>
    <dbReference type="NCBI Taxonomy" id="2358"/>
    <lineage>
        <taxon>Bacteria</taxon>
        <taxon>Pseudomonadati</taxon>
        <taxon>Thermodesulfobacteriota</taxon>
        <taxon>Desulfomonilia</taxon>
        <taxon>Desulfomonilales</taxon>
        <taxon>Desulfomonilaceae</taxon>
        <taxon>Desulfomonile</taxon>
    </lineage>
</organism>
<feature type="signal peptide" evidence="2">
    <location>
        <begin position="1"/>
        <end position="38"/>
    </location>
</feature>
<feature type="region of interest" description="Disordered" evidence="1">
    <location>
        <begin position="145"/>
        <end position="180"/>
    </location>
</feature>
<comment type="caution">
    <text evidence="3">The sequence shown here is derived from an EMBL/GenBank/DDBJ whole genome shotgun (WGS) entry which is preliminary data.</text>
</comment>
<feature type="chain" id="PRO_5028339344" evidence="2">
    <location>
        <begin position="39"/>
        <end position="776"/>
    </location>
</feature>
<keyword evidence="2" id="KW-0732">Signal</keyword>
<evidence type="ECO:0000313" key="3">
    <source>
        <dbReference type="EMBL" id="HGH61003.1"/>
    </source>
</evidence>